<gene>
    <name evidence="2" type="ORF">BU057_12050</name>
</gene>
<dbReference type="EMBL" id="PZFR01000113">
    <property type="protein sequence ID" value="PTI66495.1"/>
    <property type="molecule type" value="Genomic_DNA"/>
</dbReference>
<keyword evidence="1" id="KW-0472">Membrane</keyword>
<feature type="transmembrane region" description="Helical" evidence="1">
    <location>
        <begin position="80"/>
        <end position="102"/>
    </location>
</feature>
<evidence type="ECO:0000256" key="1">
    <source>
        <dbReference type="SAM" id="Phobius"/>
    </source>
</evidence>
<proteinExistence type="predicted"/>
<keyword evidence="1" id="KW-1133">Transmembrane helix</keyword>
<dbReference type="RefSeq" id="WP_107601329.1">
    <property type="nucleotide sequence ID" value="NZ_JBOIMJ010000003.1"/>
</dbReference>
<evidence type="ECO:0000313" key="3">
    <source>
        <dbReference type="Proteomes" id="UP000240859"/>
    </source>
</evidence>
<dbReference type="Proteomes" id="UP000240859">
    <property type="component" value="Unassembled WGS sequence"/>
</dbReference>
<sequence length="103" mass="11434">MISLVTILPIAIINKLFNEENKERLNQISATKVTRNHLYWTNIGLALCTGIIGIFLTVFSLGVTALTVMTHHENIDLEDFLIAGYNLLPVVLFFTSMTALVLG</sequence>
<name>A0ABX5IKJ1_9STAP</name>
<accession>A0ABX5IKJ1</accession>
<protein>
    <submittedName>
        <fullName evidence="2">Uncharacterized protein</fullName>
    </submittedName>
</protein>
<reference evidence="2 3" key="1">
    <citation type="journal article" date="2016" name="Front. Microbiol.">
        <title>Comprehensive Phylogenetic Analysis of Bovine Non-aureus Staphylococci Species Based on Whole-Genome Sequencing.</title>
        <authorList>
            <person name="Naushad S."/>
            <person name="Barkema H.W."/>
            <person name="Luby C."/>
            <person name="Condas L.A."/>
            <person name="Nobrega D.B."/>
            <person name="Carson D.A."/>
            <person name="De Buck J."/>
        </authorList>
    </citation>
    <scope>NUCLEOTIDE SEQUENCE [LARGE SCALE GENOMIC DNA]</scope>
    <source>
        <strain evidence="2 3">SNUC 1084</strain>
    </source>
</reference>
<feature type="transmembrane region" description="Helical" evidence="1">
    <location>
        <begin position="42"/>
        <end position="68"/>
    </location>
</feature>
<keyword evidence="3" id="KW-1185">Reference proteome</keyword>
<organism evidence="2 3">
    <name type="scientific">Staphylococcus succinus</name>
    <dbReference type="NCBI Taxonomy" id="61015"/>
    <lineage>
        <taxon>Bacteria</taxon>
        <taxon>Bacillati</taxon>
        <taxon>Bacillota</taxon>
        <taxon>Bacilli</taxon>
        <taxon>Bacillales</taxon>
        <taxon>Staphylococcaceae</taxon>
        <taxon>Staphylococcus</taxon>
    </lineage>
</organism>
<comment type="caution">
    <text evidence="2">The sequence shown here is derived from an EMBL/GenBank/DDBJ whole genome shotgun (WGS) entry which is preliminary data.</text>
</comment>
<evidence type="ECO:0000313" key="2">
    <source>
        <dbReference type="EMBL" id="PTI66495.1"/>
    </source>
</evidence>
<keyword evidence="1" id="KW-0812">Transmembrane</keyword>